<dbReference type="OrthoDB" id="2118982at2759"/>
<keyword evidence="3" id="KW-1185">Reference proteome</keyword>
<dbReference type="Gene3D" id="3.40.50.300">
    <property type="entry name" value="P-loop containing nucleotide triphosphate hydrolases"/>
    <property type="match status" value="1"/>
</dbReference>
<dbReference type="EMBL" id="KZ995629">
    <property type="protein sequence ID" value="RKO90284.1"/>
    <property type="molecule type" value="Genomic_DNA"/>
</dbReference>
<organism evidence="2 3">
    <name type="scientific">Blyttiomyces helicus</name>
    <dbReference type="NCBI Taxonomy" id="388810"/>
    <lineage>
        <taxon>Eukaryota</taxon>
        <taxon>Fungi</taxon>
        <taxon>Fungi incertae sedis</taxon>
        <taxon>Chytridiomycota</taxon>
        <taxon>Chytridiomycota incertae sedis</taxon>
        <taxon>Chytridiomycetes</taxon>
        <taxon>Chytridiomycetes incertae sedis</taxon>
        <taxon>Blyttiomyces</taxon>
    </lineage>
</organism>
<dbReference type="Pfam" id="PF12796">
    <property type="entry name" value="Ank_2"/>
    <property type="match status" value="1"/>
</dbReference>
<dbReference type="Gene3D" id="1.25.40.20">
    <property type="entry name" value="Ankyrin repeat-containing domain"/>
    <property type="match status" value="1"/>
</dbReference>
<accession>A0A4P9WCP2</accession>
<evidence type="ECO:0000313" key="2">
    <source>
        <dbReference type="EMBL" id="RKO90284.1"/>
    </source>
</evidence>
<proteinExistence type="predicted"/>
<dbReference type="GO" id="GO:0005525">
    <property type="term" value="F:GTP binding"/>
    <property type="evidence" value="ECO:0007669"/>
    <property type="project" value="InterPro"/>
</dbReference>
<dbReference type="SUPFAM" id="SSF52540">
    <property type="entry name" value="P-loop containing nucleoside triphosphate hydrolases"/>
    <property type="match status" value="1"/>
</dbReference>
<dbReference type="InterPro" id="IPR027417">
    <property type="entry name" value="P-loop_NTPase"/>
</dbReference>
<name>A0A4P9WCP2_9FUNG</name>
<evidence type="ECO:0000313" key="3">
    <source>
        <dbReference type="Proteomes" id="UP000269721"/>
    </source>
</evidence>
<dbReference type="InterPro" id="IPR036770">
    <property type="entry name" value="Ankyrin_rpt-contain_sf"/>
</dbReference>
<dbReference type="AlphaFoldDB" id="A0A4P9WCP2"/>
<reference evidence="3" key="1">
    <citation type="journal article" date="2018" name="Nat. Microbiol.">
        <title>Leveraging single-cell genomics to expand the fungal tree of life.</title>
        <authorList>
            <person name="Ahrendt S.R."/>
            <person name="Quandt C.A."/>
            <person name="Ciobanu D."/>
            <person name="Clum A."/>
            <person name="Salamov A."/>
            <person name="Andreopoulos B."/>
            <person name="Cheng J.F."/>
            <person name="Woyke T."/>
            <person name="Pelin A."/>
            <person name="Henrissat B."/>
            <person name="Reynolds N.K."/>
            <person name="Benny G.L."/>
            <person name="Smith M.E."/>
            <person name="James T.Y."/>
            <person name="Grigoriev I.V."/>
        </authorList>
    </citation>
    <scope>NUCLEOTIDE SEQUENCE [LARGE SCALE GENOMIC DNA]</scope>
</reference>
<protein>
    <submittedName>
        <fullName evidence="2">Uncharacterized protein</fullName>
    </submittedName>
</protein>
<dbReference type="PANTHER" id="PTHR47979">
    <property type="entry name" value="DRAB11-RELATED"/>
    <property type="match status" value="1"/>
</dbReference>
<dbReference type="Pfam" id="PF00071">
    <property type="entry name" value="Ras"/>
    <property type="match status" value="1"/>
</dbReference>
<dbReference type="GO" id="GO:0003924">
    <property type="term" value="F:GTPase activity"/>
    <property type="evidence" value="ECO:0007669"/>
    <property type="project" value="InterPro"/>
</dbReference>
<dbReference type="Proteomes" id="UP000269721">
    <property type="component" value="Unassembled WGS sequence"/>
</dbReference>
<feature type="region of interest" description="Disordered" evidence="1">
    <location>
        <begin position="133"/>
        <end position="159"/>
    </location>
</feature>
<sequence length="193" mass="20582">MVAFLLKNGADRTLADFEGRTALHAAASGNHAAVAAILLAGSGPGLLASLDAKGRSPLDVASGDAIVDTSGLTRFRSIIQTYWGLASGAMIVYDVTNRESFAAVRRWVTDFKNKGRPLEAGYGPYPSYGVPERVKYGPSPDGPPLPSKRRAPGRVSWHSRVQHRNRAQINIPILMGRAPPSAAAVPFKDSYAE</sequence>
<dbReference type="InterPro" id="IPR001806">
    <property type="entry name" value="Small_GTPase"/>
</dbReference>
<dbReference type="SUPFAM" id="SSF48403">
    <property type="entry name" value="Ankyrin repeat"/>
    <property type="match status" value="1"/>
</dbReference>
<dbReference type="InterPro" id="IPR002110">
    <property type="entry name" value="Ankyrin_rpt"/>
</dbReference>
<gene>
    <name evidence="2" type="ORF">BDK51DRAFT_44417</name>
</gene>
<evidence type="ECO:0000256" key="1">
    <source>
        <dbReference type="SAM" id="MobiDB-lite"/>
    </source>
</evidence>
<dbReference type="PROSITE" id="PS51419">
    <property type="entry name" value="RAB"/>
    <property type="match status" value="1"/>
</dbReference>
<dbReference type="InterPro" id="IPR050209">
    <property type="entry name" value="Rab_GTPases_membrane_traffic"/>
</dbReference>